<dbReference type="Proteomes" id="UP000177025">
    <property type="component" value="Unassembled WGS sequence"/>
</dbReference>
<dbReference type="Pfam" id="PF10727">
    <property type="entry name" value="Rossmann-like"/>
    <property type="match status" value="1"/>
</dbReference>
<name>A0A1F4U5S4_UNCW3</name>
<dbReference type="Gene3D" id="3.40.50.720">
    <property type="entry name" value="NAD(P)-binding Rossmann-like Domain"/>
    <property type="match status" value="1"/>
</dbReference>
<evidence type="ECO:0000313" key="3">
    <source>
        <dbReference type="EMBL" id="OGC39633.1"/>
    </source>
</evidence>
<comment type="caution">
    <text evidence="3">The sequence shown here is derived from an EMBL/GenBank/DDBJ whole genome shotgun (WGS) entry which is preliminary data.</text>
</comment>
<evidence type="ECO:0000313" key="4">
    <source>
        <dbReference type="Proteomes" id="UP000177025"/>
    </source>
</evidence>
<dbReference type="SUPFAM" id="SSF51735">
    <property type="entry name" value="NAD(P)-binding Rossmann-fold domains"/>
    <property type="match status" value="1"/>
</dbReference>
<dbReference type="InterPro" id="IPR019665">
    <property type="entry name" value="OxRdtase/DH_put_Rossmann_dom"/>
</dbReference>
<dbReference type="Pfam" id="PF10728">
    <property type="entry name" value="DUF2520"/>
    <property type="match status" value="1"/>
</dbReference>
<accession>A0A1F4U5S4</accession>
<feature type="domain" description="Putative oxidoreductase/dehydrogenase Rossmann-like" evidence="1">
    <location>
        <begin position="2"/>
        <end position="92"/>
    </location>
</feature>
<gene>
    <name evidence="3" type="ORF">A2Y85_00775</name>
</gene>
<proteinExistence type="predicted"/>
<dbReference type="InterPro" id="IPR018931">
    <property type="entry name" value="DUF2520"/>
</dbReference>
<dbReference type="InterPro" id="IPR037108">
    <property type="entry name" value="TM1727-like_C_sf"/>
</dbReference>
<dbReference type="PANTHER" id="PTHR40459">
    <property type="entry name" value="CONSERVED HYPOTHETICAL ALANINE AND LEUCINE RICH PROTEIN"/>
    <property type="match status" value="1"/>
</dbReference>
<dbReference type="AlphaFoldDB" id="A0A1F4U5S4"/>
<sequence length="273" mass="30775">MKIGLIGGGRVGVSIFNLLKTKHRITGVYDINTRKQNRAARLLGVNKLALSDLCERSQAIFIATPDDEISNVYKKIKPMLNKTTFLYHFSGILTGNVFTRPRSVYCASAHPFATFPAIIVNKPKTPYCLFCEGDRNALNVLYQILPNRFFKIIKIKTKVKVFHHLSGVFASNLLIGLYSMARECAAIAWPKKIRDELIINIMTQTLTNIRKMGPHKALSGPLKRGDYTVIKKHLQALGRKGDLDKAYRALSKVLLHTMPKNKKSKRIAKILKN</sequence>
<reference evidence="3 4" key="1">
    <citation type="journal article" date="2016" name="Nat. Commun.">
        <title>Thousands of microbial genomes shed light on interconnected biogeochemical processes in an aquifer system.</title>
        <authorList>
            <person name="Anantharaman K."/>
            <person name="Brown C.T."/>
            <person name="Hug L.A."/>
            <person name="Sharon I."/>
            <person name="Castelle C.J."/>
            <person name="Probst A.J."/>
            <person name="Thomas B.C."/>
            <person name="Singh A."/>
            <person name="Wilkins M.J."/>
            <person name="Karaoz U."/>
            <person name="Brodie E.L."/>
            <person name="Williams K.H."/>
            <person name="Hubbard S.S."/>
            <person name="Banfield J.F."/>
        </authorList>
    </citation>
    <scope>NUCLEOTIDE SEQUENCE [LARGE SCALE GENOMIC DNA]</scope>
</reference>
<dbReference type="PANTHER" id="PTHR40459:SF1">
    <property type="entry name" value="CONSERVED HYPOTHETICAL ALANINE AND LEUCINE RICH PROTEIN"/>
    <property type="match status" value="1"/>
</dbReference>
<dbReference type="SUPFAM" id="SSF48179">
    <property type="entry name" value="6-phosphogluconate dehydrogenase C-terminal domain-like"/>
    <property type="match status" value="1"/>
</dbReference>
<evidence type="ECO:0000259" key="1">
    <source>
        <dbReference type="Pfam" id="PF10727"/>
    </source>
</evidence>
<dbReference type="Gene3D" id="1.10.1040.20">
    <property type="entry name" value="ProC-like, C-terminal domain"/>
    <property type="match status" value="1"/>
</dbReference>
<dbReference type="InterPro" id="IPR008927">
    <property type="entry name" value="6-PGluconate_DH-like_C_sf"/>
</dbReference>
<feature type="domain" description="DUF2520" evidence="2">
    <location>
        <begin position="128"/>
        <end position="252"/>
    </location>
</feature>
<evidence type="ECO:0000259" key="2">
    <source>
        <dbReference type="Pfam" id="PF10728"/>
    </source>
</evidence>
<dbReference type="EMBL" id="MEUM01000134">
    <property type="protein sequence ID" value="OGC39633.1"/>
    <property type="molecule type" value="Genomic_DNA"/>
</dbReference>
<organism evidence="3 4">
    <name type="scientific">candidate division WOR-3 bacterium RBG_13_43_14</name>
    <dbReference type="NCBI Taxonomy" id="1802590"/>
    <lineage>
        <taxon>Bacteria</taxon>
        <taxon>Bacteria division WOR-3</taxon>
    </lineage>
</organism>
<dbReference type="InterPro" id="IPR036291">
    <property type="entry name" value="NAD(P)-bd_dom_sf"/>
</dbReference>
<protein>
    <recommendedName>
        <fullName evidence="5">DUF2520 domain-containing protein</fullName>
    </recommendedName>
</protein>
<evidence type="ECO:0008006" key="5">
    <source>
        <dbReference type="Google" id="ProtNLM"/>
    </source>
</evidence>